<gene>
    <name evidence="3" type="ORF">ACJRO7_032912</name>
</gene>
<dbReference type="PANTHER" id="PTHR46137">
    <property type="entry name" value="OS05G0310600 PROTEIN"/>
    <property type="match status" value="1"/>
</dbReference>
<dbReference type="AlphaFoldDB" id="A0ABD3JKJ4"/>
<reference evidence="3 4" key="1">
    <citation type="submission" date="2024-11" db="EMBL/GenBank/DDBJ databases">
        <title>Chromosome-level genome assembly of Eucalyptus globulus Labill. provides insights into its genome evolution.</title>
        <authorList>
            <person name="Li X."/>
        </authorList>
    </citation>
    <scope>NUCLEOTIDE SEQUENCE [LARGE SCALE GENOMIC DNA]</scope>
    <source>
        <strain evidence="3">CL2024</strain>
        <tissue evidence="3">Fresh tender leaves</tissue>
    </source>
</reference>
<dbReference type="InterPro" id="IPR007053">
    <property type="entry name" value="LRAT_dom"/>
</dbReference>
<keyword evidence="4" id="KW-1185">Reference proteome</keyword>
<evidence type="ECO:0000313" key="3">
    <source>
        <dbReference type="EMBL" id="KAL3728239.1"/>
    </source>
</evidence>
<accession>A0ABD3JKJ4</accession>
<organism evidence="3 4">
    <name type="scientific">Eucalyptus globulus</name>
    <name type="common">Tasmanian blue gum</name>
    <dbReference type="NCBI Taxonomy" id="34317"/>
    <lineage>
        <taxon>Eukaryota</taxon>
        <taxon>Viridiplantae</taxon>
        <taxon>Streptophyta</taxon>
        <taxon>Embryophyta</taxon>
        <taxon>Tracheophyta</taxon>
        <taxon>Spermatophyta</taxon>
        <taxon>Magnoliopsida</taxon>
        <taxon>eudicotyledons</taxon>
        <taxon>Gunneridae</taxon>
        <taxon>Pentapetalae</taxon>
        <taxon>rosids</taxon>
        <taxon>malvids</taxon>
        <taxon>Myrtales</taxon>
        <taxon>Myrtaceae</taxon>
        <taxon>Myrtoideae</taxon>
        <taxon>Eucalypteae</taxon>
        <taxon>Eucalyptus</taxon>
    </lineage>
</organism>
<evidence type="ECO:0000313" key="4">
    <source>
        <dbReference type="Proteomes" id="UP001634007"/>
    </source>
</evidence>
<name>A0ABD3JKJ4_EUCGL</name>
<dbReference type="Gene3D" id="3.90.1720.10">
    <property type="entry name" value="endopeptidase domain like (from Nostoc punctiforme)"/>
    <property type="match status" value="1"/>
</dbReference>
<proteinExistence type="predicted"/>
<dbReference type="Proteomes" id="UP001634007">
    <property type="component" value="Unassembled WGS sequence"/>
</dbReference>
<dbReference type="PANTHER" id="PTHR46137:SF14">
    <property type="entry name" value="LRAT DOMAIN-CONTAINING PROTEIN"/>
    <property type="match status" value="1"/>
</dbReference>
<comment type="caution">
    <text evidence="3">The sequence shown here is derived from an EMBL/GenBank/DDBJ whole genome shotgun (WGS) entry which is preliminary data.</text>
</comment>
<evidence type="ECO:0000259" key="2">
    <source>
        <dbReference type="PROSITE" id="PS51934"/>
    </source>
</evidence>
<dbReference type="Pfam" id="PF04970">
    <property type="entry name" value="LRAT"/>
    <property type="match status" value="1"/>
</dbReference>
<feature type="domain" description="LRAT" evidence="2">
    <location>
        <begin position="33"/>
        <end position="184"/>
    </location>
</feature>
<dbReference type="PROSITE" id="PS51934">
    <property type="entry name" value="LRAT"/>
    <property type="match status" value="1"/>
</dbReference>
<dbReference type="EMBL" id="JBJKBG010000008">
    <property type="protein sequence ID" value="KAL3728239.1"/>
    <property type="molecule type" value="Genomic_DNA"/>
</dbReference>
<feature type="chain" id="PRO_5044855042" description="LRAT domain-containing protein" evidence="1">
    <location>
        <begin position="23"/>
        <end position="210"/>
    </location>
</feature>
<sequence length="210" mass="24746">MVMTIVKKILMILMQLMWKVERPEDLKLGDHVYRYGWYGLYSHHGIYIGEGFVIHFTRTESQKTIFPSLFKTSYKQEVSSSCPECGYQESIDRGVVKTCLNCFQRDGKKLQSLHRYEYGWPLLRFKFARRGTCTTLLDTKLPHQVVNKASELHADNSFSDYNLINNNCEHFATYCRTNYRASEQAAFFCECMGKIKEAEEWTMKKLLRRN</sequence>
<feature type="signal peptide" evidence="1">
    <location>
        <begin position="1"/>
        <end position="22"/>
    </location>
</feature>
<protein>
    <recommendedName>
        <fullName evidence="2">LRAT domain-containing protein</fullName>
    </recommendedName>
</protein>
<evidence type="ECO:0000256" key="1">
    <source>
        <dbReference type="SAM" id="SignalP"/>
    </source>
</evidence>
<keyword evidence="1" id="KW-0732">Signal</keyword>